<keyword evidence="6" id="KW-0406">Ion transport</keyword>
<keyword evidence="7 12" id="KW-0472">Membrane</keyword>
<dbReference type="GO" id="GO:0015276">
    <property type="term" value="F:ligand-gated monoatomic ion channel activity"/>
    <property type="evidence" value="ECO:0007669"/>
    <property type="project" value="InterPro"/>
</dbReference>
<dbReference type="STRING" id="6832.A0A553NCF4"/>
<feature type="chain" id="PRO_5021755803" description="Ionotropic glutamate receptor L-glutamate and glycine-binding domain-containing protein" evidence="13">
    <location>
        <begin position="22"/>
        <end position="671"/>
    </location>
</feature>
<dbReference type="InterPro" id="IPR019594">
    <property type="entry name" value="Glu/Gly-bd"/>
</dbReference>
<keyword evidence="2" id="KW-0813">Transport</keyword>
<sequence length="671" mass="77433">MEHTWIFVLIITWIKLSAAEGLEPIQVAGLISSMAKHRQIETIHIEMDPSHRDLIISIRKHLRRFVAATQTFEPLESDSELTPFEAPYLHFKVGFDNLRTLEHIPHTNSVLILMDSPDNISYIEQLIGSISLRLDSNIFVAVPNDGFALYEIYTVENRLIMDLYSQWTNFRFSWFPSYSKWERRSNLNGMNIKIAALPSRPYLDLDCHNTSLNNCTISGMYADVFFVLRDILNFTYQFVQPPDDTWGTSDSEGAYNGMLGQLQRQEIDLAPTSFTVTKERSRVVDFAFPITDMHHRFFVPKPRDRVNWTAYTDPLANSVWSVLGILSLTVPFLLWTSVVLKNDPQKAQFKLYRSFAFIAMTLTFAKPWSSVPQTYVPKVMFLLVSLAGSLIYWHWEAMLISFLAVKTKALPFNNFLNLMEDTNLKIALLPGTSFADTFRLSPDSLWRTAWAERIEPHLNTYPTDKESLVELIISDRQFTLFDNYYSIKTFQAYKTCQIVDIPQAYESKVFSYAFAKNSPYFQVFNYYLRVMKESGGLDQIIRRYVTDEQPICSETSAALGLENCFTALLILGLGILISLVCFGFERNNARFRSWLKYFHDDDDEASDDMDQDDEKNLEEDSALRLQLHLARKLRLQSKHIDALEGEISFLRGELIKGKKGIPTTTTMTKQF</sequence>
<dbReference type="SUPFAM" id="SSF53850">
    <property type="entry name" value="Periplasmic binding protein-like II"/>
    <property type="match status" value="1"/>
</dbReference>
<evidence type="ECO:0000256" key="1">
    <source>
        <dbReference type="ARBA" id="ARBA00004651"/>
    </source>
</evidence>
<accession>A0A553NCF4</accession>
<evidence type="ECO:0000256" key="13">
    <source>
        <dbReference type="SAM" id="SignalP"/>
    </source>
</evidence>
<keyword evidence="13" id="KW-0732">Signal</keyword>
<dbReference type="Proteomes" id="UP000318571">
    <property type="component" value="Chromosome 10"/>
</dbReference>
<evidence type="ECO:0000256" key="9">
    <source>
        <dbReference type="ARBA" id="ARBA00023180"/>
    </source>
</evidence>
<gene>
    <name evidence="15" type="ORF">TCAL_11659</name>
</gene>
<keyword evidence="5 12" id="KW-1133">Transmembrane helix</keyword>
<reference evidence="15 16" key="1">
    <citation type="journal article" date="2018" name="Nat. Ecol. Evol.">
        <title>Genomic signatures of mitonuclear coevolution across populations of Tigriopus californicus.</title>
        <authorList>
            <person name="Barreto F.S."/>
            <person name="Watson E.T."/>
            <person name="Lima T.G."/>
            <person name="Willett C.S."/>
            <person name="Edmands S."/>
            <person name="Li W."/>
            <person name="Burton R.S."/>
        </authorList>
    </citation>
    <scope>NUCLEOTIDE SEQUENCE [LARGE SCALE GENOMIC DNA]</scope>
    <source>
        <strain evidence="15 16">San Diego</strain>
    </source>
</reference>
<dbReference type="PANTHER" id="PTHR42643">
    <property type="entry name" value="IONOTROPIC RECEPTOR 20A-RELATED"/>
    <property type="match status" value="1"/>
</dbReference>
<name>A0A553NCF4_TIGCA</name>
<feature type="signal peptide" evidence="13">
    <location>
        <begin position="1"/>
        <end position="21"/>
    </location>
</feature>
<evidence type="ECO:0000256" key="4">
    <source>
        <dbReference type="ARBA" id="ARBA00022692"/>
    </source>
</evidence>
<dbReference type="Pfam" id="PF10613">
    <property type="entry name" value="Lig_chan-Glu_bd"/>
    <property type="match status" value="1"/>
</dbReference>
<evidence type="ECO:0000256" key="5">
    <source>
        <dbReference type="ARBA" id="ARBA00022989"/>
    </source>
</evidence>
<evidence type="ECO:0000313" key="15">
    <source>
        <dbReference type="EMBL" id="TRY63126.1"/>
    </source>
</evidence>
<keyword evidence="10" id="KW-1071">Ligand-gated ion channel</keyword>
<dbReference type="OMA" id="IETRAHI"/>
<comment type="subcellular location">
    <subcellularLocation>
        <location evidence="1">Cell membrane</location>
        <topology evidence="1">Multi-pass membrane protein</topology>
    </subcellularLocation>
</comment>
<dbReference type="InterPro" id="IPR052192">
    <property type="entry name" value="Insect_Ionotropic_Sensory_Rcpt"/>
</dbReference>
<evidence type="ECO:0000313" key="16">
    <source>
        <dbReference type="Proteomes" id="UP000318571"/>
    </source>
</evidence>
<keyword evidence="8" id="KW-0675">Receptor</keyword>
<evidence type="ECO:0000256" key="11">
    <source>
        <dbReference type="ARBA" id="ARBA00023303"/>
    </source>
</evidence>
<keyword evidence="11" id="KW-0407">Ion channel</keyword>
<protein>
    <recommendedName>
        <fullName evidence="14">Ionotropic glutamate receptor L-glutamate and glycine-binding domain-containing protein</fullName>
    </recommendedName>
</protein>
<dbReference type="GO" id="GO:0005886">
    <property type="term" value="C:plasma membrane"/>
    <property type="evidence" value="ECO:0007669"/>
    <property type="project" value="UniProtKB-SubCell"/>
</dbReference>
<keyword evidence="4 12" id="KW-0812">Transmembrane</keyword>
<evidence type="ECO:0000259" key="14">
    <source>
        <dbReference type="SMART" id="SM00918"/>
    </source>
</evidence>
<proteinExistence type="predicted"/>
<evidence type="ECO:0000256" key="2">
    <source>
        <dbReference type="ARBA" id="ARBA00022448"/>
    </source>
</evidence>
<evidence type="ECO:0000256" key="3">
    <source>
        <dbReference type="ARBA" id="ARBA00022475"/>
    </source>
</evidence>
<keyword evidence="16" id="KW-1185">Reference proteome</keyword>
<dbReference type="Gene3D" id="3.40.190.10">
    <property type="entry name" value="Periplasmic binding protein-like II"/>
    <property type="match status" value="1"/>
</dbReference>
<dbReference type="PANTHER" id="PTHR42643:SF30">
    <property type="entry name" value="IONOTROPIC RECEPTOR 40A-RELATED"/>
    <property type="match status" value="1"/>
</dbReference>
<keyword evidence="9" id="KW-0325">Glycoprotein</keyword>
<evidence type="ECO:0000256" key="7">
    <source>
        <dbReference type="ARBA" id="ARBA00023136"/>
    </source>
</evidence>
<dbReference type="SMART" id="SM00918">
    <property type="entry name" value="Lig_chan-Glu_bd"/>
    <property type="match status" value="1"/>
</dbReference>
<dbReference type="OrthoDB" id="6117597at2759"/>
<feature type="transmembrane region" description="Helical" evidence="12">
    <location>
        <begin position="565"/>
        <end position="585"/>
    </location>
</feature>
<evidence type="ECO:0000256" key="10">
    <source>
        <dbReference type="ARBA" id="ARBA00023286"/>
    </source>
</evidence>
<organism evidence="15 16">
    <name type="scientific">Tigriopus californicus</name>
    <name type="common">Marine copepod</name>
    <dbReference type="NCBI Taxonomy" id="6832"/>
    <lineage>
        <taxon>Eukaryota</taxon>
        <taxon>Metazoa</taxon>
        <taxon>Ecdysozoa</taxon>
        <taxon>Arthropoda</taxon>
        <taxon>Crustacea</taxon>
        <taxon>Multicrustacea</taxon>
        <taxon>Hexanauplia</taxon>
        <taxon>Copepoda</taxon>
        <taxon>Harpacticoida</taxon>
        <taxon>Harpacticidae</taxon>
        <taxon>Tigriopus</taxon>
    </lineage>
</organism>
<dbReference type="EMBL" id="VCGU01000458">
    <property type="protein sequence ID" value="TRY63126.1"/>
    <property type="molecule type" value="Genomic_DNA"/>
</dbReference>
<evidence type="ECO:0000256" key="6">
    <source>
        <dbReference type="ARBA" id="ARBA00023065"/>
    </source>
</evidence>
<evidence type="ECO:0000256" key="12">
    <source>
        <dbReference type="SAM" id="Phobius"/>
    </source>
</evidence>
<keyword evidence="3" id="KW-1003">Cell membrane</keyword>
<comment type="caution">
    <text evidence="15">The sequence shown here is derived from an EMBL/GenBank/DDBJ whole genome shotgun (WGS) entry which is preliminary data.</text>
</comment>
<dbReference type="AlphaFoldDB" id="A0A553NCF4"/>
<feature type="domain" description="Ionotropic glutamate receptor L-glutamate and glycine-binding" evidence="14">
    <location>
        <begin position="201"/>
        <end position="264"/>
    </location>
</feature>
<evidence type="ECO:0000256" key="8">
    <source>
        <dbReference type="ARBA" id="ARBA00023170"/>
    </source>
</evidence>